<evidence type="ECO:0000256" key="1">
    <source>
        <dbReference type="ARBA" id="ARBA00004418"/>
    </source>
</evidence>
<dbReference type="Proteomes" id="UP000539538">
    <property type="component" value="Unassembled WGS sequence"/>
</dbReference>
<dbReference type="InterPro" id="IPR025997">
    <property type="entry name" value="SBP_2_dom"/>
</dbReference>
<reference evidence="5 6" key="1">
    <citation type="submission" date="2020-08" db="EMBL/GenBank/DDBJ databases">
        <title>Genomic Encyclopedia of Type Strains, Phase IV (KMG-IV): sequencing the most valuable type-strain genomes for metagenomic binning, comparative biology and taxonomic classification.</title>
        <authorList>
            <person name="Goeker M."/>
        </authorList>
    </citation>
    <scope>NUCLEOTIDE SEQUENCE [LARGE SCALE GENOMIC DNA]</scope>
    <source>
        <strain evidence="5 6">DSM 7050</strain>
    </source>
</reference>
<protein>
    <submittedName>
        <fullName evidence="5">Simple sugar transport system substrate-binding protein</fullName>
    </submittedName>
</protein>
<comment type="caution">
    <text evidence="5">The sequence shown here is derived from an EMBL/GenBank/DDBJ whole genome shotgun (WGS) entry which is preliminary data.</text>
</comment>
<proteinExistence type="inferred from homology"/>
<accession>A0ABR6L8M6</accession>
<dbReference type="EMBL" id="JACHOT010000010">
    <property type="protein sequence ID" value="MBB4653171.1"/>
    <property type="molecule type" value="Genomic_DNA"/>
</dbReference>
<evidence type="ECO:0000313" key="6">
    <source>
        <dbReference type="Proteomes" id="UP000539538"/>
    </source>
</evidence>
<evidence type="ECO:0000256" key="2">
    <source>
        <dbReference type="ARBA" id="ARBA00007639"/>
    </source>
</evidence>
<dbReference type="PANTHER" id="PTHR30036">
    <property type="entry name" value="D-XYLOSE-BINDING PERIPLASMIC PROTEIN"/>
    <property type="match status" value="1"/>
</dbReference>
<keyword evidence="5" id="KW-0813">Transport</keyword>
<evidence type="ECO:0000313" key="5">
    <source>
        <dbReference type="EMBL" id="MBB4653171.1"/>
    </source>
</evidence>
<dbReference type="Pfam" id="PF13407">
    <property type="entry name" value="Peripla_BP_4"/>
    <property type="match status" value="1"/>
</dbReference>
<name>A0ABR6L8M6_9HYPH</name>
<dbReference type="SUPFAM" id="SSF53822">
    <property type="entry name" value="Periplasmic binding protein-like I"/>
    <property type="match status" value="1"/>
</dbReference>
<evidence type="ECO:0000256" key="3">
    <source>
        <dbReference type="SAM" id="SignalP"/>
    </source>
</evidence>
<comment type="similarity">
    <text evidence="2">Belongs to the bacterial solute-binding protein 2 family.</text>
</comment>
<dbReference type="PANTHER" id="PTHR30036:SF7">
    <property type="entry name" value="ABC TRANSPORTER PERIPLASMIC-BINDING PROTEIN YPHF"/>
    <property type="match status" value="1"/>
</dbReference>
<keyword evidence="6" id="KW-1185">Reference proteome</keyword>
<feature type="chain" id="PRO_5046349653" evidence="3">
    <location>
        <begin position="27"/>
        <end position="315"/>
    </location>
</feature>
<dbReference type="Gene3D" id="3.40.50.2300">
    <property type="match status" value="2"/>
</dbReference>
<gene>
    <name evidence="5" type="ORF">GGQ99_004956</name>
</gene>
<dbReference type="InterPro" id="IPR050555">
    <property type="entry name" value="Bact_Solute-Bind_Prot2"/>
</dbReference>
<dbReference type="InterPro" id="IPR028082">
    <property type="entry name" value="Peripla_BP_I"/>
</dbReference>
<sequence>MLKRTIAVISAALVATSLGMATTAYAQAKKTYYWVSHGSPADPVWTYFLAGAKQWADDTGNTVNTSFHNGDVPAHQEAIRAAIAAKASGIVTSSPDPGSLVKVAEEARAAGIPIINMNTPDPTANFNAYVGGNNVAFGKGWAQYLVDKKLVKEGDFVWMPVEVPGATYGVQEEEGISSVFKPLNITWEVTDATLDQAEIITRMADYLTANKAKVKAIIGLGDLVTGSIKRVFDQAGVKPGEIPVVGWGNSRDTTQEVLEGYVNAAQWQDPQATSYMALSMAAMAASKIPPGFDIIVGSLYEKDRAQLYDDILAGK</sequence>
<comment type="subcellular location">
    <subcellularLocation>
        <location evidence="1">Periplasm</location>
    </subcellularLocation>
</comment>
<feature type="domain" description="Periplasmic binding protein" evidence="4">
    <location>
        <begin position="41"/>
        <end position="285"/>
    </location>
</feature>
<keyword evidence="5" id="KW-0762">Sugar transport</keyword>
<organism evidence="5 6">
    <name type="scientific">Aminobacter niigataensis</name>
    <dbReference type="NCBI Taxonomy" id="83265"/>
    <lineage>
        <taxon>Bacteria</taxon>
        <taxon>Pseudomonadati</taxon>
        <taxon>Pseudomonadota</taxon>
        <taxon>Alphaproteobacteria</taxon>
        <taxon>Hyphomicrobiales</taxon>
        <taxon>Phyllobacteriaceae</taxon>
        <taxon>Aminobacter</taxon>
    </lineage>
</organism>
<dbReference type="RefSeq" id="WP_183264543.1">
    <property type="nucleotide sequence ID" value="NZ_BAAAVZ010000021.1"/>
</dbReference>
<feature type="signal peptide" evidence="3">
    <location>
        <begin position="1"/>
        <end position="26"/>
    </location>
</feature>
<evidence type="ECO:0000259" key="4">
    <source>
        <dbReference type="Pfam" id="PF13407"/>
    </source>
</evidence>
<keyword evidence="3" id="KW-0732">Signal</keyword>